<dbReference type="RefSeq" id="WP_205106271.1">
    <property type="nucleotide sequence ID" value="NZ_BAAAHT010000001.1"/>
</dbReference>
<name>A0ABS2L0D5_9MICO</name>
<evidence type="ECO:0008006" key="3">
    <source>
        <dbReference type="Google" id="ProtNLM"/>
    </source>
</evidence>
<dbReference type="Proteomes" id="UP000776164">
    <property type="component" value="Unassembled WGS sequence"/>
</dbReference>
<reference evidence="1 2" key="1">
    <citation type="submission" date="2021-01" db="EMBL/GenBank/DDBJ databases">
        <title>Sequencing the genomes of 1000 actinobacteria strains.</title>
        <authorList>
            <person name="Klenk H.-P."/>
        </authorList>
    </citation>
    <scope>NUCLEOTIDE SEQUENCE [LARGE SCALE GENOMIC DNA]</scope>
    <source>
        <strain evidence="1 2">DSM 13057</strain>
    </source>
</reference>
<dbReference type="EMBL" id="JAFBBU010000001">
    <property type="protein sequence ID" value="MBM7470528.1"/>
    <property type="molecule type" value="Genomic_DNA"/>
</dbReference>
<keyword evidence="2" id="KW-1185">Reference proteome</keyword>
<evidence type="ECO:0000313" key="2">
    <source>
        <dbReference type="Proteomes" id="UP000776164"/>
    </source>
</evidence>
<accession>A0ABS2L0D5</accession>
<proteinExistence type="predicted"/>
<protein>
    <recommendedName>
        <fullName evidence="3">Protein involved in plasmid replication-relaxation</fullName>
    </recommendedName>
</protein>
<gene>
    <name evidence="1" type="ORF">JOE66_000162</name>
</gene>
<organism evidence="1 2">
    <name type="scientific">Subtercola frigoramans</name>
    <dbReference type="NCBI Taxonomy" id="120298"/>
    <lineage>
        <taxon>Bacteria</taxon>
        <taxon>Bacillati</taxon>
        <taxon>Actinomycetota</taxon>
        <taxon>Actinomycetes</taxon>
        <taxon>Micrococcales</taxon>
        <taxon>Microbacteriaceae</taxon>
        <taxon>Subtercola</taxon>
    </lineage>
</organism>
<sequence>MTERDEAMLEWLTVVRIADIEGVRWALGATSGRDQPVTIRRANQWVTRLAKLGWVDRARPTFRDGSIIWATHQAIGKTPPNLFKQTTRHEVAVALVSARYLAAGYAWRRDRKPAGMLDHQVDGVAQKGDRVELVEVELTPKTWQRYKQICDNHVFRLDRENVARVAYFCTADAARIVDREADKFIFRTERHKLTAVTAFDVKGHWIAGDAPVAETVVTAGPESVSSVLQGAAGWGAPGQVEP</sequence>
<evidence type="ECO:0000313" key="1">
    <source>
        <dbReference type="EMBL" id="MBM7470528.1"/>
    </source>
</evidence>
<comment type="caution">
    <text evidence="1">The sequence shown here is derived from an EMBL/GenBank/DDBJ whole genome shotgun (WGS) entry which is preliminary data.</text>
</comment>